<evidence type="ECO:0000256" key="3">
    <source>
        <dbReference type="ARBA" id="ARBA00023014"/>
    </source>
</evidence>
<organism evidence="4 5">
    <name type="scientific">Rhodosorus marinus</name>
    <dbReference type="NCBI Taxonomy" id="101924"/>
    <lineage>
        <taxon>Eukaryota</taxon>
        <taxon>Rhodophyta</taxon>
        <taxon>Stylonematophyceae</taxon>
        <taxon>Stylonematales</taxon>
        <taxon>Stylonemataceae</taxon>
        <taxon>Rhodosorus</taxon>
    </lineage>
</organism>
<comment type="caution">
    <text evidence="4">The sequence shown here is derived from an EMBL/GenBank/DDBJ whole genome shotgun (WGS) entry which is preliminary data.</text>
</comment>
<keyword evidence="1" id="KW-0479">Metal-binding</keyword>
<dbReference type="GO" id="GO:0042542">
    <property type="term" value="P:response to hydrogen peroxide"/>
    <property type="evidence" value="ECO:0007669"/>
    <property type="project" value="TreeGrafter"/>
</dbReference>
<keyword evidence="2" id="KW-0408">Iron</keyword>
<gene>
    <name evidence="4" type="ORF">NDN08_001229</name>
</gene>
<dbReference type="GO" id="GO:0051536">
    <property type="term" value="F:iron-sulfur cluster binding"/>
    <property type="evidence" value="ECO:0007669"/>
    <property type="project" value="UniProtKB-KW"/>
</dbReference>
<proteinExistence type="predicted"/>
<evidence type="ECO:0000313" key="4">
    <source>
        <dbReference type="EMBL" id="KAJ8904711.1"/>
    </source>
</evidence>
<dbReference type="Pfam" id="PF03063">
    <property type="entry name" value="Prismane"/>
    <property type="match status" value="1"/>
</dbReference>
<dbReference type="InterPro" id="IPR004137">
    <property type="entry name" value="HCP/CODH"/>
</dbReference>
<evidence type="ECO:0000256" key="1">
    <source>
        <dbReference type="ARBA" id="ARBA00022723"/>
    </source>
</evidence>
<dbReference type="Gene3D" id="3.40.50.2030">
    <property type="match status" value="2"/>
</dbReference>
<keyword evidence="3" id="KW-0411">Iron-sulfur</keyword>
<dbReference type="AlphaFoldDB" id="A0AAV8UT84"/>
<name>A0AAV8UT84_9RHOD</name>
<dbReference type="SUPFAM" id="SSF56821">
    <property type="entry name" value="Prismane protein-like"/>
    <property type="match status" value="1"/>
</dbReference>
<dbReference type="GO" id="GO:0046872">
    <property type="term" value="F:metal ion binding"/>
    <property type="evidence" value="ECO:0007669"/>
    <property type="project" value="UniProtKB-KW"/>
</dbReference>
<dbReference type="InterPro" id="IPR011254">
    <property type="entry name" value="Prismane-like_sf"/>
</dbReference>
<dbReference type="PANTHER" id="PTHR30109">
    <property type="entry name" value="HYDROXYLAMINE REDUCTASE"/>
    <property type="match status" value="1"/>
</dbReference>
<dbReference type="EMBL" id="JAMWBK010000005">
    <property type="protein sequence ID" value="KAJ8904711.1"/>
    <property type="molecule type" value="Genomic_DNA"/>
</dbReference>
<evidence type="ECO:0000256" key="2">
    <source>
        <dbReference type="ARBA" id="ARBA00023004"/>
    </source>
</evidence>
<dbReference type="PANTHER" id="PTHR30109:SF0">
    <property type="entry name" value="HYDROXYLAMINE REDUCTASE"/>
    <property type="match status" value="1"/>
</dbReference>
<keyword evidence="5" id="KW-1185">Reference proteome</keyword>
<dbReference type="Proteomes" id="UP001157974">
    <property type="component" value="Unassembled WGS sequence"/>
</dbReference>
<dbReference type="GO" id="GO:0004601">
    <property type="term" value="F:peroxidase activity"/>
    <property type="evidence" value="ECO:0007669"/>
    <property type="project" value="TreeGrafter"/>
</dbReference>
<dbReference type="InterPro" id="IPR016099">
    <property type="entry name" value="Prismane-like_a/b-sand"/>
</dbReference>
<evidence type="ECO:0000313" key="5">
    <source>
        <dbReference type="Proteomes" id="UP001157974"/>
    </source>
</evidence>
<accession>A0AAV8UT84</accession>
<reference evidence="4 5" key="1">
    <citation type="journal article" date="2023" name="Nat. Commun.">
        <title>Origin of minicircular mitochondrial genomes in red algae.</title>
        <authorList>
            <person name="Lee Y."/>
            <person name="Cho C.H."/>
            <person name="Lee Y.M."/>
            <person name="Park S.I."/>
            <person name="Yang J.H."/>
            <person name="West J.A."/>
            <person name="Bhattacharya D."/>
            <person name="Yoon H.S."/>
        </authorList>
    </citation>
    <scope>NUCLEOTIDE SEQUENCE [LARGE SCALE GENOMIC DNA]</scope>
    <source>
        <strain evidence="4 5">CCMP1338</strain>
        <tissue evidence="4">Whole cell</tissue>
    </source>
</reference>
<sequence>MLAKKWHRALFRPDAASSLRSTIGGLSSGGFAPLYSKAASSALTPYDSLEAVRSEPRLNPLYNALFQIAQGYAMFHDALIHSNRDIPKATNRFILNALSSLSPHVNSNPEKLLDLIREGFYHRELLQATFGEIMVETLPCPAGIAEWVPMTLSESDIIQAGQVLSDARRSNGVAGDEQLLAEFMTVGLRGLSEMHLETLNLLESVEYRATEETEVFDFVAEAISHVASQELDVATILSFLHITGQTVANSLSELSSLETKAFGTKQTVRVRTSPVAGTGMLVAGTTTSDLEVLLHYAKRHNVNVYTYGDLIEAHKYSRLRSAKNLVGHYGRSAEHQQEDFENFPGSIIVASGMLLPVRKSYANRLFSMSNFSAQGANDVGGTSTTHLEDISTRAGLDSCFGEDADEARVEVVHYDVGEVAAQLADGVVSGSIRHVFLLGGSNGARLENDYVLQFVNQAHDDSVFITFGSAKHALGNLVKPETCGTINGGALPRIIDLGPLEKTVDALQLVREFEKQMILRTRSDRVPLSTLYWLSCQKSCACLLALLADGVRNIYVGPELSPFMSDSVQTYFSDAYKLYPISTPENDIKKMSTLTISD</sequence>
<dbReference type="GO" id="GO:0050418">
    <property type="term" value="F:hydroxylamine reductase activity"/>
    <property type="evidence" value="ECO:0007669"/>
    <property type="project" value="TreeGrafter"/>
</dbReference>
<protein>
    <submittedName>
        <fullName evidence="4">Uncharacterized protein</fullName>
    </submittedName>
</protein>